<name>A0ABQ4XIH9_9ASTR</name>
<reference evidence="2" key="1">
    <citation type="journal article" date="2022" name="Int. J. Mol. Sci.">
        <title>Draft Genome of Tanacetum Coccineum: Genomic Comparison of Closely Related Tanacetum-Family Plants.</title>
        <authorList>
            <person name="Yamashiro T."/>
            <person name="Shiraishi A."/>
            <person name="Nakayama K."/>
            <person name="Satake H."/>
        </authorList>
    </citation>
    <scope>NUCLEOTIDE SEQUENCE</scope>
</reference>
<dbReference type="Proteomes" id="UP001151760">
    <property type="component" value="Unassembled WGS sequence"/>
</dbReference>
<evidence type="ECO:0000313" key="2">
    <source>
        <dbReference type="EMBL" id="GJS64835.1"/>
    </source>
</evidence>
<evidence type="ECO:0000256" key="1">
    <source>
        <dbReference type="SAM" id="MobiDB-lite"/>
    </source>
</evidence>
<proteinExistence type="predicted"/>
<keyword evidence="3" id="KW-1185">Reference proteome</keyword>
<comment type="caution">
    <text evidence="2">The sequence shown here is derived from an EMBL/GenBank/DDBJ whole genome shotgun (WGS) entry which is preliminary data.</text>
</comment>
<organism evidence="2 3">
    <name type="scientific">Tanacetum coccineum</name>
    <dbReference type="NCBI Taxonomy" id="301880"/>
    <lineage>
        <taxon>Eukaryota</taxon>
        <taxon>Viridiplantae</taxon>
        <taxon>Streptophyta</taxon>
        <taxon>Embryophyta</taxon>
        <taxon>Tracheophyta</taxon>
        <taxon>Spermatophyta</taxon>
        <taxon>Magnoliopsida</taxon>
        <taxon>eudicotyledons</taxon>
        <taxon>Gunneridae</taxon>
        <taxon>Pentapetalae</taxon>
        <taxon>asterids</taxon>
        <taxon>campanulids</taxon>
        <taxon>Asterales</taxon>
        <taxon>Asteraceae</taxon>
        <taxon>Asteroideae</taxon>
        <taxon>Anthemideae</taxon>
        <taxon>Anthemidinae</taxon>
        <taxon>Tanacetum</taxon>
    </lineage>
</organism>
<protein>
    <submittedName>
        <fullName evidence="2">Uncharacterized protein</fullName>
    </submittedName>
</protein>
<reference evidence="2" key="2">
    <citation type="submission" date="2022-01" db="EMBL/GenBank/DDBJ databases">
        <authorList>
            <person name="Yamashiro T."/>
            <person name="Shiraishi A."/>
            <person name="Satake H."/>
            <person name="Nakayama K."/>
        </authorList>
    </citation>
    <scope>NUCLEOTIDE SEQUENCE</scope>
</reference>
<feature type="compositionally biased region" description="Polar residues" evidence="1">
    <location>
        <begin position="261"/>
        <end position="271"/>
    </location>
</feature>
<gene>
    <name evidence="2" type="ORF">Tco_0679399</name>
</gene>
<dbReference type="EMBL" id="BQNB010009533">
    <property type="protein sequence ID" value="GJS64835.1"/>
    <property type="molecule type" value="Genomic_DNA"/>
</dbReference>
<feature type="region of interest" description="Disordered" evidence="1">
    <location>
        <begin position="246"/>
        <end position="271"/>
    </location>
</feature>
<accession>A0ABQ4XIH9</accession>
<evidence type="ECO:0000313" key="3">
    <source>
        <dbReference type="Proteomes" id="UP001151760"/>
    </source>
</evidence>
<sequence>MRQTLGDRLRMVYTGDEGLELFTSHAWRRLFEIRAPLLRGARRRMTWRQFILALGLHADEEMAEASFGAYWLGSEIVIPDKGDLRDYWIEISSDRDFLGLTPSYAPEKVTDVNLFYLYSLDWGTANVLYLLVQYLFRHAGGRKSGARLFEGQFIGCLATQFRLVSDQGLRGLSVVTLELPLVDLHELGRLNICEGIGDTWAWVAPRTERQPDAVPGAFEAVEDARAVDEGYEEMLLDRSLIRAGSSQLPYQRRTRHRTDDASTSAPQHPDP</sequence>